<feature type="region of interest" description="Disordered" evidence="7">
    <location>
        <begin position="1779"/>
        <end position="1805"/>
    </location>
</feature>
<dbReference type="InterPro" id="IPR050384">
    <property type="entry name" value="Endophilin_SH3RF"/>
</dbReference>
<dbReference type="CDD" id="cd11781">
    <property type="entry name" value="SH3_Sorbs_1"/>
    <property type="match status" value="1"/>
</dbReference>
<feature type="region of interest" description="Disordered" evidence="7">
    <location>
        <begin position="299"/>
        <end position="352"/>
    </location>
</feature>
<dbReference type="PANTHER" id="PTHR14167">
    <property type="entry name" value="SH3 DOMAIN-CONTAINING"/>
    <property type="match status" value="1"/>
</dbReference>
<sequence>MSSQAAQHISVNHNTLEELKENGKPSVEEDSARTSRRRVISTVTISHMKKAQSSPDIPWLTETDASRFSTGRGSVLLACSTRAHHTKHSTAHIYTAAAGADAHIEHEVSESASSPPSGNADIGPVNGDASSSPLVAKGFRSVKPSLVTTEKKHTQPEDGSCLSTDATHDPGSAFEQTYSSEHTASEEMESAGNPPPALPITENMSDLQPQDLNVPNLNYFIPVHLPRDGKPEHSSAESLELEMHPARCQPRAMERDDVLAEQSQSCKTAQDDQASSRPDIGQATTPDECEELLTTSSDTIVNGGVGSASGPHGASATDGGPTGTLPTGPRPGSDSDSQRSFSPTGRASAYPSTMAVNPTIVLLQHNRLMGEQQKRLSRLSDASSPAPTPSPAPDAAGQTGERAGEHPHDRRAYEGYVDGQRWAADGRPSVRVIRPPDFPGIGAVDEAGIPLTSTDRPKDWYKTMFNQIHKVNKEPSDCNPYLPTYRFPEERAQHSHCQEVNAYKPTYIFPEGTEKPPDPEENPYRPTYVFSEFVARLNPEEDDEVDGTFTPRSDGTSDHVVPRSKSLSDSRDFDAQQQRSATLPARICLRSAAQREWEPPDKRVDTRSYRAEPKSIFEYEPGRSSVLDKEAPEPQTLWQELPVKKPQAYGRLGSDGRAENAAERMKTGPEAMGTRKIVQEEEQVERQNGRETGMTRRPSYVSMEEIDVQNEEWYKFFAELEFGQRPFRRKIWEYTPGNCSILPPQEKQMSAYSVSAEQPTDKSGYSMEPGYYAVRRQSEPAVSPVGAPGCEEEERQVYKAVLEGGDIPMQGLSSVIKRPSITSAPLSPRSKGGDSVSALLFSDSDVVCSNPGSSQTHPFRSAGAEAPGASGFAVADRPSEPSKFTCDEDVGVDQGLAKRRSHSCDDLLNESHSVETEQPVKSESAENLTTKERNEYAEIGDINRRDRGKRKKVKRKVRVTDPEFSELYRTMHQIDRQQITPSPSLCCVGTMVKRYEGSGVGLLPNQGGQTEEVPKDLVTSRITEFEKFIKRTKSMPNLKIANLVPSPVAVMVMCKSDTLSIRRMGNSFSADSLLDSEVAMESKWQSTERKPSAVPRKKASFASSDAVSPQKSAAAPPLVVNQISLERERDDDADTDGFASKLSEFVLVDRTSVCTESELDRLSFASCESLEKARRRTHKHLSGGCTGYCPASWARFTLMSLYDKNNYDYYRSRSSPLNYKSMKMENYARNYRTQVQPDRSSFARAACLINPVPVRLKKKKKCLTSPLQTTSRQEHRAETLSSVHETYRERMRRETRRRSLPDNRLLRELKTEIKPFVPERKSSRYIWENSEAPYPYFSENHYPGHLENIEMSCPFLPKRQYAEYLVDSSYPLLKPISPVPPSTYLLDRDQPTYLPAAVRGAYSCHLDGLEGRSMSPLWLLGSSPLPLEATLYPQPNLNHSELSLHSLDPSHRAQGDCHFVHHQESLSPRPMSACSSPTGRPPPIYESRESAEVVARRRREEKERMLEEQRRIRREQEEADIASRRHSGVFLSHHQFITNDRFGDLLNIDDSWKRTSVGEVCPSSPSPAQPTRQTARAKYNFRAQSQKELPLHKGDVVYINRQVDQNWYEGEHHGRVGIFPATYVELQPTQEKAPLSPLAAAPPQVIQCGEAVGKFNFTADSHLEMSFKKGERIAVLRRVDENWYEGRIPGTARHGIFPASYVEVLRKPLVKNAADYPDAPSPLGYSHQQGQGGNAEPGRLSRKFPPRSSTLPSHAAKGRDGSRALLQAITSEWLDLTVRVSPSGTPTPPPPPLTPDLLASAPGRKSGVWNDEMMWGRRSRSPVPSQPPSNSSPLRGAGTHSIKLLPAGLPLTMSEASYVEAVCNEILQIAEKSVQYCSSLSPFPQSEWLGPAAGCSYGRSDTERRPSPSHRDYGLRLVEPRYSPSLIPSAMHSPSTACRTSLSQPGSRTSLARQPGLRPSLSHPGYDSRLYDPGYAYASVQRGYAYRPLEVGYGLRSTEQAAYEQRGSRDGYEYRLAESSYRSRLAERDFDQRAMSRPGSGYDKTPSLIISQQPQPQQPVRIPDDFHLTGEPRFQAIYNYKPQNEDELELLVGDVVEVMEKCDDGWFVGTSRRTRLFGTFPGNYVKRV</sequence>
<dbReference type="FunFam" id="2.30.30.40:FF:000001">
    <property type="entry name" value="Sorbin and SH3 domain-containing protein 1 isoform 2"/>
    <property type="match status" value="1"/>
</dbReference>
<evidence type="ECO:0000256" key="2">
    <source>
        <dbReference type="ARBA" id="ARBA00022443"/>
    </source>
</evidence>
<evidence type="ECO:0000313" key="11">
    <source>
        <dbReference type="RefSeq" id="XP_032805683.1"/>
    </source>
</evidence>
<organism evidence="10 11">
    <name type="scientific">Petromyzon marinus</name>
    <name type="common">Sea lamprey</name>
    <dbReference type="NCBI Taxonomy" id="7757"/>
    <lineage>
        <taxon>Eukaryota</taxon>
        <taxon>Metazoa</taxon>
        <taxon>Chordata</taxon>
        <taxon>Craniata</taxon>
        <taxon>Vertebrata</taxon>
        <taxon>Cyclostomata</taxon>
        <taxon>Hyperoartia</taxon>
        <taxon>Petromyzontiformes</taxon>
        <taxon>Petromyzontidae</taxon>
        <taxon>Petromyzon</taxon>
    </lineage>
</organism>
<feature type="compositionally biased region" description="Basic and acidic residues" evidence="7">
    <location>
        <begin position="555"/>
        <end position="574"/>
    </location>
</feature>
<dbReference type="Gene3D" id="2.30.30.40">
    <property type="entry name" value="SH3 Domains"/>
    <property type="match status" value="3"/>
</dbReference>
<dbReference type="InterPro" id="IPR036028">
    <property type="entry name" value="SH3-like_dom_sf"/>
</dbReference>
<keyword evidence="4" id="KW-0965">Cell junction</keyword>
<dbReference type="InterPro" id="IPR001452">
    <property type="entry name" value="SH3_domain"/>
</dbReference>
<feature type="domain" description="SH3" evidence="8">
    <location>
        <begin position="1570"/>
        <end position="1629"/>
    </location>
</feature>
<comment type="subcellular location">
    <subcellularLocation>
        <location evidence="1">Cell junction</location>
    </subcellularLocation>
</comment>
<dbReference type="KEGG" id="pmrn:116940264"/>
<feature type="region of interest" description="Disordered" evidence="7">
    <location>
        <begin position="539"/>
        <end position="587"/>
    </location>
</feature>
<feature type="region of interest" description="Disordered" evidence="7">
    <location>
        <begin position="253"/>
        <end position="285"/>
    </location>
</feature>
<proteinExistence type="predicted"/>
<feature type="region of interest" description="Disordered" evidence="7">
    <location>
        <begin position="373"/>
        <end position="411"/>
    </location>
</feature>
<feature type="compositionally biased region" description="Polar residues" evidence="7">
    <location>
        <begin position="1932"/>
        <end position="1952"/>
    </location>
</feature>
<reference evidence="11" key="1">
    <citation type="submission" date="2025-08" db="UniProtKB">
        <authorList>
            <consortium name="RefSeq"/>
        </authorList>
    </citation>
    <scope>IDENTIFICATION</scope>
    <source>
        <tissue evidence="11">Sperm</tissue>
    </source>
</reference>
<dbReference type="RefSeq" id="XP_032805683.1">
    <property type="nucleotide sequence ID" value="XM_032949792.1"/>
</dbReference>
<feature type="coiled-coil region" evidence="6">
    <location>
        <begin position="1495"/>
        <end position="1525"/>
    </location>
</feature>
<dbReference type="Pfam" id="PF14604">
    <property type="entry name" value="SH3_9"/>
    <property type="match status" value="2"/>
</dbReference>
<feature type="region of interest" description="Disordered" evidence="7">
    <location>
        <begin position="1926"/>
        <end position="1965"/>
    </location>
</feature>
<dbReference type="InterPro" id="IPR003127">
    <property type="entry name" value="SoHo_dom"/>
</dbReference>
<keyword evidence="2 5" id="KW-0728">SH3 domain</keyword>
<feature type="compositionally biased region" description="Polar residues" evidence="7">
    <location>
        <begin position="1"/>
        <end position="14"/>
    </location>
</feature>
<feature type="compositionally biased region" description="Basic and acidic residues" evidence="7">
    <location>
        <begin position="15"/>
        <end position="33"/>
    </location>
</feature>
<feature type="compositionally biased region" description="Polar residues" evidence="7">
    <location>
        <begin position="261"/>
        <end position="276"/>
    </location>
</feature>
<feature type="region of interest" description="Disordered" evidence="7">
    <location>
        <begin position="1467"/>
        <end position="1491"/>
    </location>
</feature>
<feature type="region of interest" description="Disordered" evidence="7">
    <location>
        <begin position="1"/>
        <end position="37"/>
    </location>
</feature>
<keyword evidence="10" id="KW-1185">Reference proteome</keyword>
<dbReference type="SMART" id="SM00459">
    <property type="entry name" value="Sorb"/>
    <property type="match status" value="1"/>
</dbReference>
<evidence type="ECO:0000259" key="9">
    <source>
        <dbReference type="PROSITE" id="PS50831"/>
    </source>
</evidence>
<dbReference type="SUPFAM" id="SSF50044">
    <property type="entry name" value="SH3-domain"/>
    <property type="match status" value="3"/>
</dbReference>
<dbReference type="CDD" id="cd11780">
    <property type="entry name" value="SH3_Sorbs_3"/>
    <property type="match status" value="1"/>
</dbReference>
<dbReference type="Pfam" id="PF00018">
    <property type="entry name" value="SH3_1"/>
    <property type="match status" value="1"/>
</dbReference>
<protein>
    <submittedName>
        <fullName evidence="11">Sorbin and SH3 domain-containing protein 1-like isoform X1</fullName>
    </submittedName>
</protein>
<feature type="region of interest" description="Disordered" evidence="7">
    <location>
        <begin position="1718"/>
        <end position="1761"/>
    </location>
</feature>
<evidence type="ECO:0000313" key="10">
    <source>
        <dbReference type="Proteomes" id="UP001318040"/>
    </source>
</evidence>
<dbReference type="PROSITE" id="PS50002">
    <property type="entry name" value="SH3"/>
    <property type="match status" value="3"/>
</dbReference>
<feature type="compositionally biased region" description="Polar residues" evidence="7">
    <location>
        <begin position="1101"/>
        <end position="1111"/>
    </location>
</feature>
<feature type="domain" description="SoHo" evidence="9">
    <location>
        <begin position="432"/>
        <end position="490"/>
    </location>
</feature>
<feature type="compositionally biased region" description="Pro residues" evidence="7">
    <location>
        <begin position="1785"/>
        <end position="1794"/>
    </location>
</feature>
<feature type="region of interest" description="Disordered" evidence="7">
    <location>
        <begin position="106"/>
        <end position="202"/>
    </location>
</feature>
<name>A0AAJ7SW35_PETMA</name>
<evidence type="ECO:0000256" key="1">
    <source>
        <dbReference type="ARBA" id="ARBA00004282"/>
    </source>
</evidence>
<dbReference type="PROSITE" id="PS50831">
    <property type="entry name" value="SOHO"/>
    <property type="match status" value="1"/>
</dbReference>
<evidence type="ECO:0000256" key="7">
    <source>
        <dbReference type="SAM" id="MobiDB-lite"/>
    </source>
</evidence>
<evidence type="ECO:0000256" key="3">
    <source>
        <dbReference type="ARBA" id="ARBA00022737"/>
    </source>
</evidence>
<evidence type="ECO:0000256" key="6">
    <source>
        <dbReference type="SAM" id="Coils"/>
    </source>
</evidence>
<evidence type="ECO:0000259" key="8">
    <source>
        <dbReference type="PROSITE" id="PS50002"/>
    </source>
</evidence>
<keyword evidence="3" id="KW-0677">Repeat</keyword>
<evidence type="ECO:0000256" key="4">
    <source>
        <dbReference type="ARBA" id="ARBA00022949"/>
    </source>
</evidence>
<accession>A0AAJ7SW35</accession>
<dbReference type="Pfam" id="PF02208">
    <property type="entry name" value="Sorb"/>
    <property type="match status" value="1"/>
</dbReference>
<keyword evidence="6" id="KW-0175">Coiled coil</keyword>
<feature type="region of interest" description="Disordered" evidence="7">
    <location>
        <begin position="849"/>
        <end position="876"/>
    </location>
</feature>
<feature type="domain" description="SH3" evidence="8">
    <location>
        <begin position="1646"/>
        <end position="1707"/>
    </location>
</feature>
<feature type="region of interest" description="Disordered" evidence="7">
    <location>
        <begin position="1084"/>
        <end position="1115"/>
    </location>
</feature>
<dbReference type="PANTHER" id="PTHR14167:SF116">
    <property type="entry name" value="CAP, ISOFORM AC"/>
    <property type="match status" value="1"/>
</dbReference>
<feature type="domain" description="SH3" evidence="8">
    <location>
        <begin position="2069"/>
        <end position="2128"/>
    </location>
</feature>
<dbReference type="SMART" id="SM00326">
    <property type="entry name" value="SH3"/>
    <property type="match status" value="3"/>
</dbReference>
<dbReference type="GO" id="GO:0070161">
    <property type="term" value="C:anchoring junction"/>
    <property type="evidence" value="ECO:0007669"/>
    <property type="project" value="UniProtKB-SubCell"/>
</dbReference>
<feature type="compositionally biased region" description="Polar residues" evidence="7">
    <location>
        <begin position="334"/>
        <end position="352"/>
    </location>
</feature>
<feature type="compositionally biased region" description="Low complexity" evidence="7">
    <location>
        <begin position="317"/>
        <end position="332"/>
    </location>
</feature>
<gene>
    <name evidence="11" type="primary">LOC116940264</name>
</gene>
<feature type="compositionally biased region" description="Basic and acidic residues" evidence="7">
    <location>
        <begin position="402"/>
        <end position="411"/>
    </location>
</feature>
<feature type="region of interest" description="Disordered" evidence="7">
    <location>
        <begin position="1817"/>
        <end position="1839"/>
    </location>
</feature>
<dbReference type="Proteomes" id="UP001318040">
    <property type="component" value="Chromosome 8"/>
</dbReference>
<evidence type="ECO:0000256" key="5">
    <source>
        <dbReference type="PROSITE-ProRule" id="PRU00192"/>
    </source>
</evidence>